<name>A0AAD5YJF1_9APHY</name>
<feature type="compositionally biased region" description="Low complexity" evidence="1">
    <location>
        <begin position="111"/>
        <end position="192"/>
    </location>
</feature>
<evidence type="ECO:0000313" key="3">
    <source>
        <dbReference type="EMBL" id="KAJ3485173.1"/>
    </source>
</evidence>
<accession>A0AAD5YJF1</accession>
<keyword evidence="2" id="KW-0812">Transmembrane</keyword>
<gene>
    <name evidence="3" type="ORF">NLI96_g5147</name>
</gene>
<proteinExistence type="predicted"/>
<reference evidence="3" key="1">
    <citation type="submission" date="2022-07" db="EMBL/GenBank/DDBJ databases">
        <title>Genome Sequence of Physisporinus lineatus.</title>
        <authorList>
            <person name="Buettner E."/>
        </authorList>
    </citation>
    <scope>NUCLEOTIDE SEQUENCE</scope>
    <source>
        <strain evidence="3">VT162</strain>
    </source>
</reference>
<organism evidence="3 4">
    <name type="scientific">Meripilus lineatus</name>
    <dbReference type="NCBI Taxonomy" id="2056292"/>
    <lineage>
        <taxon>Eukaryota</taxon>
        <taxon>Fungi</taxon>
        <taxon>Dikarya</taxon>
        <taxon>Basidiomycota</taxon>
        <taxon>Agaricomycotina</taxon>
        <taxon>Agaricomycetes</taxon>
        <taxon>Polyporales</taxon>
        <taxon>Meripilaceae</taxon>
        <taxon>Meripilus</taxon>
    </lineage>
</organism>
<dbReference type="Proteomes" id="UP001212997">
    <property type="component" value="Unassembled WGS sequence"/>
</dbReference>
<dbReference type="Gene3D" id="2.60.120.260">
    <property type="entry name" value="Galactose-binding domain-like"/>
    <property type="match status" value="1"/>
</dbReference>
<sequence length="613" mass="64912">MDDHHWTQTSGSHAIFNFTGTAIYYLSPKFGRDTFPGGVSTLVSLDGGEPVWVDLSSASSEPSAVLWQALELANITHTVSVICGQNSAGQIGSWGEVDAFKYTVPDPETSVSSSSTSLSSSSASSPAFSSVPSSAPSSSKSSTSLSPASSGTIGSSTTSLPVSTPPSSLRSDSSSQSLSTSSPLSSLLTPSSLPSPSPSLPVSSSSLFSSRPSPSLSSSNPPSIPSPQSSSSSLSVHALSISIPLPRPITLQPLAHYTPLEIHRTQNPLASPTPNSTIGLDSNASETSGSNQLFNAGRLSPSQKGGIAGGSIAAGGFLVVLLALAAKNADKLRYVVASLASSFFGVVLYDCRRLIFVCEDSNLGEIQEFDVGGNTKSIMVTIPTTTGSHKEKGVAFGNIDDTGTNVKPGNYQSSPARLVEDASGTLRWKDGSAEANEEGQFIAENATGRALSIAMGTYDDTSQAKDSERFMPFLMIDSKNFGPNARFTANSDILLHAYRTNGRKGTDNLRDVHVNYSEGLELAGDYGDRVMESRKLDRLTPEDGHRVKELKPITTFYVTSSKGEVKLRIGKNRSEDMKKFRWEQGPGYRFWFRKGKKGKSKEGDRTSSLNPEV</sequence>
<feature type="transmembrane region" description="Helical" evidence="2">
    <location>
        <begin position="305"/>
        <end position="325"/>
    </location>
</feature>
<evidence type="ECO:0000313" key="4">
    <source>
        <dbReference type="Proteomes" id="UP001212997"/>
    </source>
</evidence>
<keyword evidence="4" id="KW-1185">Reference proteome</keyword>
<feature type="region of interest" description="Disordered" evidence="1">
    <location>
        <begin position="111"/>
        <end position="231"/>
    </location>
</feature>
<keyword evidence="2" id="KW-0472">Membrane</keyword>
<evidence type="ECO:0000256" key="1">
    <source>
        <dbReference type="SAM" id="MobiDB-lite"/>
    </source>
</evidence>
<protein>
    <submittedName>
        <fullName evidence="3">Uncharacterized protein</fullName>
    </submittedName>
</protein>
<comment type="caution">
    <text evidence="3">The sequence shown here is derived from an EMBL/GenBank/DDBJ whole genome shotgun (WGS) entry which is preliminary data.</text>
</comment>
<feature type="region of interest" description="Disordered" evidence="1">
    <location>
        <begin position="265"/>
        <end position="286"/>
    </location>
</feature>
<feature type="region of interest" description="Disordered" evidence="1">
    <location>
        <begin position="593"/>
        <end position="613"/>
    </location>
</feature>
<dbReference type="AlphaFoldDB" id="A0AAD5YJF1"/>
<dbReference type="EMBL" id="JANAWD010000162">
    <property type="protein sequence ID" value="KAJ3485173.1"/>
    <property type="molecule type" value="Genomic_DNA"/>
</dbReference>
<feature type="compositionally biased region" description="Low complexity" evidence="1">
    <location>
        <begin position="200"/>
        <end position="231"/>
    </location>
</feature>
<evidence type="ECO:0000256" key="2">
    <source>
        <dbReference type="SAM" id="Phobius"/>
    </source>
</evidence>
<feature type="transmembrane region" description="Helical" evidence="2">
    <location>
        <begin position="332"/>
        <end position="349"/>
    </location>
</feature>
<keyword evidence="2" id="KW-1133">Transmembrane helix</keyword>